<reference evidence="3" key="1">
    <citation type="submission" date="2021-01" db="EMBL/GenBank/DDBJ databases">
        <title>Whole genome shotgun sequence of Actinoplanes nipponensis NBRC 14063.</title>
        <authorList>
            <person name="Komaki H."/>
            <person name="Tamura T."/>
        </authorList>
    </citation>
    <scope>NUCLEOTIDE SEQUENCE</scope>
    <source>
        <strain evidence="3">NBRC 14063</strain>
    </source>
</reference>
<protein>
    <submittedName>
        <fullName evidence="3">Uncharacterized protein</fullName>
    </submittedName>
</protein>
<name>A0A919JG70_9ACTN</name>
<evidence type="ECO:0000313" key="3">
    <source>
        <dbReference type="EMBL" id="GIE50429.1"/>
    </source>
</evidence>
<dbReference type="EMBL" id="BOMQ01000048">
    <property type="protein sequence ID" value="GIE50429.1"/>
    <property type="molecule type" value="Genomic_DNA"/>
</dbReference>
<keyword evidence="2" id="KW-0472">Membrane</keyword>
<evidence type="ECO:0000256" key="2">
    <source>
        <dbReference type="SAM" id="Phobius"/>
    </source>
</evidence>
<sequence>MRQHDERHLRAALREEADRHRPDREAMLDRIAEGRAAYAHRPANRAFALLRPAAAALAVAVVLVLAVAGVRLGNRGPDEDAQPVAAPSPAPATSAPAPAGTPKPSPPATSPTAPRAPRTSTGASSSPATVTPSRPGTDTDRDGYVSSTGRLDPNTADGWTEDSVVLESARKLTALDVTVEVALTAGVTETGRWSTVSPDLLMITSSRTTKMLVFHFTLRSGATLAPGTYTFAAQFSHAAGKRSVADDSYAAKVTGGGKDAKVSGGFLPQR</sequence>
<evidence type="ECO:0000313" key="4">
    <source>
        <dbReference type="Proteomes" id="UP000647172"/>
    </source>
</evidence>
<dbReference type="AlphaFoldDB" id="A0A919JG70"/>
<keyword evidence="2" id="KW-1133">Transmembrane helix</keyword>
<accession>A0A919JG70</accession>
<evidence type="ECO:0000256" key="1">
    <source>
        <dbReference type="SAM" id="MobiDB-lite"/>
    </source>
</evidence>
<feature type="compositionally biased region" description="Polar residues" evidence="1">
    <location>
        <begin position="124"/>
        <end position="136"/>
    </location>
</feature>
<comment type="caution">
    <text evidence="3">The sequence shown here is derived from an EMBL/GenBank/DDBJ whole genome shotgun (WGS) entry which is preliminary data.</text>
</comment>
<dbReference type="Proteomes" id="UP000647172">
    <property type="component" value="Unassembled WGS sequence"/>
</dbReference>
<feature type="transmembrane region" description="Helical" evidence="2">
    <location>
        <begin position="48"/>
        <end position="70"/>
    </location>
</feature>
<proteinExistence type="predicted"/>
<keyword evidence="2" id="KW-0812">Transmembrane</keyword>
<feature type="region of interest" description="Disordered" evidence="1">
    <location>
        <begin position="1"/>
        <end position="21"/>
    </location>
</feature>
<dbReference type="RefSeq" id="WP_203770221.1">
    <property type="nucleotide sequence ID" value="NZ_BOMQ01000048.1"/>
</dbReference>
<feature type="compositionally biased region" description="Pro residues" evidence="1">
    <location>
        <begin position="99"/>
        <end position="109"/>
    </location>
</feature>
<organism evidence="3 4">
    <name type="scientific">Actinoplanes nipponensis</name>
    <dbReference type="NCBI Taxonomy" id="135950"/>
    <lineage>
        <taxon>Bacteria</taxon>
        <taxon>Bacillati</taxon>
        <taxon>Actinomycetota</taxon>
        <taxon>Actinomycetes</taxon>
        <taxon>Micromonosporales</taxon>
        <taxon>Micromonosporaceae</taxon>
        <taxon>Actinoplanes</taxon>
    </lineage>
</organism>
<keyword evidence="4" id="KW-1185">Reference proteome</keyword>
<feature type="compositionally biased region" description="Low complexity" evidence="1">
    <location>
        <begin position="110"/>
        <end position="123"/>
    </location>
</feature>
<feature type="compositionally biased region" description="Low complexity" evidence="1">
    <location>
        <begin position="85"/>
        <end position="98"/>
    </location>
</feature>
<feature type="region of interest" description="Disordered" evidence="1">
    <location>
        <begin position="74"/>
        <end position="158"/>
    </location>
</feature>
<gene>
    <name evidence="3" type="ORF">Ani05nite_39630</name>
</gene>